<sequence>MTQGNQSNAHVVVRFFEMSPMEDSNSPFYLHNEGYPGLILILQPFNGRNYNTWSRMMMMALTTKNKVGFIDGTIPRVTANNLLFNAWTCCNSMVISWLLNFVSKEIMNRLMYIATTCKIWNDLKDRFRQSNGPHIFQLKKHPITLEQGALNINTYYTCFKILWEELKNFQSLLACHCGGMQILMMEPIPPLIKVCDSNLALVDVNTSNFAPQRKCQHPQCTHGGPRAHTINECYKLYGYPPGYKLKSKNTPGHAHTNQTPIFSNNSTPLELTLGNLSSSQCQQLLAFLSSLLHHSSTASVESQQ</sequence>
<evidence type="ECO:0000259" key="1">
    <source>
        <dbReference type="Pfam" id="PF14244"/>
    </source>
</evidence>
<dbReference type="EMBL" id="QGNW01000024">
    <property type="protein sequence ID" value="RVX13486.1"/>
    <property type="molecule type" value="Genomic_DNA"/>
</dbReference>
<dbReference type="Pfam" id="PF14244">
    <property type="entry name" value="Retrotran_gag_3"/>
    <property type="match status" value="1"/>
</dbReference>
<evidence type="ECO:0000313" key="2">
    <source>
        <dbReference type="EMBL" id="RVX13486.1"/>
    </source>
</evidence>
<dbReference type="InterPro" id="IPR029472">
    <property type="entry name" value="Copia-like_N"/>
</dbReference>
<dbReference type="Proteomes" id="UP000288805">
    <property type="component" value="Unassembled WGS sequence"/>
</dbReference>
<dbReference type="PANTHER" id="PTHR37610:SF97">
    <property type="entry name" value="RETROTRANSPOSON GAG DOMAIN-CONTAINING PROTEIN"/>
    <property type="match status" value="1"/>
</dbReference>
<feature type="domain" description="Retrotransposon Copia-like N-terminal" evidence="1">
    <location>
        <begin position="31"/>
        <end position="75"/>
    </location>
</feature>
<dbReference type="PANTHER" id="PTHR37610">
    <property type="entry name" value="CCHC-TYPE DOMAIN-CONTAINING PROTEIN"/>
    <property type="match status" value="1"/>
</dbReference>
<reference evidence="2 3" key="1">
    <citation type="journal article" date="2018" name="PLoS Genet.">
        <title>Population sequencing reveals clonal diversity and ancestral inbreeding in the grapevine cultivar Chardonnay.</title>
        <authorList>
            <person name="Roach M.J."/>
            <person name="Johnson D.L."/>
            <person name="Bohlmann J."/>
            <person name="van Vuuren H.J."/>
            <person name="Jones S.J."/>
            <person name="Pretorius I.S."/>
            <person name="Schmidt S.A."/>
            <person name="Borneman A.R."/>
        </authorList>
    </citation>
    <scope>NUCLEOTIDE SEQUENCE [LARGE SCALE GENOMIC DNA]</scope>
    <source>
        <strain evidence="3">cv. Chardonnay</strain>
        <tissue evidence="2">Leaf</tissue>
    </source>
</reference>
<comment type="caution">
    <text evidence="2">The sequence shown here is derived from an EMBL/GenBank/DDBJ whole genome shotgun (WGS) entry which is preliminary data.</text>
</comment>
<accession>A0A438JWZ8</accession>
<gene>
    <name evidence="2" type="ORF">CK203_021096</name>
</gene>
<dbReference type="AlphaFoldDB" id="A0A438JWZ8"/>
<evidence type="ECO:0000313" key="3">
    <source>
        <dbReference type="Proteomes" id="UP000288805"/>
    </source>
</evidence>
<organism evidence="2 3">
    <name type="scientific">Vitis vinifera</name>
    <name type="common">Grape</name>
    <dbReference type="NCBI Taxonomy" id="29760"/>
    <lineage>
        <taxon>Eukaryota</taxon>
        <taxon>Viridiplantae</taxon>
        <taxon>Streptophyta</taxon>
        <taxon>Embryophyta</taxon>
        <taxon>Tracheophyta</taxon>
        <taxon>Spermatophyta</taxon>
        <taxon>Magnoliopsida</taxon>
        <taxon>eudicotyledons</taxon>
        <taxon>Gunneridae</taxon>
        <taxon>Pentapetalae</taxon>
        <taxon>rosids</taxon>
        <taxon>Vitales</taxon>
        <taxon>Vitaceae</taxon>
        <taxon>Viteae</taxon>
        <taxon>Vitis</taxon>
    </lineage>
</organism>
<name>A0A438JWZ8_VITVI</name>
<protein>
    <recommendedName>
        <fullName evidence="1">Retrotransposon Copia-like N-terminal domain-containing protein</fullName>
    </recommendedName>
</protein>
<proteinExistence type="predicted"/>